<evidence type="ECO:0000313" key="3">
    <source>
        <dbReference type="Proteomes" id="UP000552097"/>
    </source>
</evidence>
<dbReference type="EMBL" id="JACHMO010000001">
    <property type="protein sequence ID" value="MBB5800533.1"/>
    <property type="molecule type" value="Genomic_DNA"/>
</dbReference>
<dbReference type="InterPro" id="IPR014710">
    <property type="entry name" value="RmlC-like_jellyroll"/>
</dbReference>
<protein>
    <submittedName>
        <fullName evidence="2">Putative cupin superfamily sugar epimerase</fullName>
    </submittedName>
</protein>
<reference evidence="2 3" key="1">
    <citation type="submission" date="2020-08" db="EMBL/GenBank/DDBJ databases">
        <title>Sequencing the genomes of 1000 actinobacteria strains.</title>
        <authorList>
            <person name="Klenk H.-P."/>
        </authorList>
    </citation>
    <scope>NUCLEOTIDE SEQUENCE [LARGE SCALE GENOMIC DNA]</scope>
    <source>
        <strain evidence="2 3">DSM 45486</strain>
    </source>
</reference>
<gene>
    <name evidence="2" type="ORF">F4560_000301</name>
</gene>
<evidence type="ECO:0000259" key="1">
    <source>
        <dbReference type="Pfam" id="PF06172"/>
    </source>
</evidence>
<dbReference type="PANTHER" id="PTHR33387:SF3">
    <property type="entry name" value="DUF985 DOMAIN-CONTAINING PROTEIN"/>
    <property type="match status" value="1"/>
</dbReference>
<sequence>MNAEEAIEALGLAELPVEGGWWGQSWRSPEVSSIYYLLRKGEFSGVHKLDHVEIYAYHCGTPLRMLLLHPDGTVTTPVLGPDLAAGQRPQVVVPAGVWQASEPDGEWSLVGTVVVPPYTDDVVTFGAAGTLAPLYPSHADAIRRLCRL</sequence>
<dbReference type="SUPFAM" id="SSF51182">
    <property type="entry name" value="RmlC-like cupins"/>
    <property type="match status" value="1"/>
</dbReference>
<dbReference type="Pfam" id="PF06172">
    <property type="entry name" value="Cupin_5"/>
    <property type="match status" value="1"/>
</dbReference>
<evidence type="ECO:0000313" key="2">
    <source>
        <dbReference type="EMBL" id="MBB5800533.1"/>
    </source>
</evidence>
<dbReference type="Proteomes" id="UP000552097">
    <property type="component" value="Unassembled WGS sequence"/>
</dbReference>
<accession>A0A7W9LYD1</accession>
<name>A0A7W9LYD1_9PSEU</name>
<dbReference type="InterPro" id="IPR039935">
    <property type="entry name" value="YML079W-like"/>
</dbReference>
<feature type="domain" description="DUF985" evidence="1">
    <location>
        <begin position="5"/>
        <end position="119"/>
    </location>
</feature>
<comment type="caution">
    <text evidence="2">The sequence shown here is derived from an EMBL/GenBank/DDBJ whole genome shotgun (WGS) entry which is preliminary data.</text>
</comment>
<organism evidence="2 3">
    <name type="scientific">Saccharothrix ecbatanensis</name>
    <dbReference type="NCBI Taxonomy" id="1105145"/>
    <lineage>
        <taxon>Bacteria</taxon>
        <taxon>Bacillati</taxon>
        <taxon>Actinomycetota</taxon>
        <taxon>Actinomycetes</taxon>
        <taxon>Pseudonocardiales</taxon>
        <taxon>Pseudonocardiaceae</taxon>
        <taxon>Saccharothrix</taxon>
    </lineage>
</organism>
<dbReference type="CDD" id="cd06121">
    <property type="entry name" value="cupin_YML079wp"/>
    <property type="match status" value="1"/>
</dbReference>
<keyword evidence="3" id="KW-1185">Reference proteome</keyword>
<dbReference type="Gene3D" id="2.60.120.10">
    <property type="entry name" value="Jelly Rolls"/>
    <property type="match status" value="1"/>
</dbReference>
<proteinExistence type="predicted"/>
<dbReference type="InterPro" id="IPR011051">
    <property type="entry name" value="RmlC_Cupin_sf"/>
</dbReference>
<dbReference type="AlphaFoldDB" id="A0A7W9LYD1"/>
<dbReference type="InterPro" id="IPR009327">
    <property type="entry name" value="Cupin_DUF985"/>
</dbReference>
<dbReference type="PANTHER" id="PTHR33387">
    <property type="entry name" value="RMLC-LIKE JELLY ROLL FOLD PROTEIN"/>
    <property type="match status" value="1"/>
</dbReference>